<dbReference type="Proteomes" id="UP000639338">
    <property type="component" value="Unassembled WGS sequence"/>
</dbReference>
<evidence type="ECO:0000259" key="1">
    <source>
        <dbReference type="PROSITE" id="PS51184"/>
    </source>
</evidence>
<dbReference type="Pfam" id="PF02373">
    <property type="entry name" value="JmjC"/>
    <property type="match status" value="1"/>
</dbReference>
<feature type="domain" description="JmjC" evidence="1">
    <location>
        <begin position="78"/>
        <end position="220"/>
    </location>
</feature>
<dbReference type="SUPFAM" id="SSF51197">
    <property type="entry name" value="Clavaminate synthase-like"/>
    <property type="match status" value="1"/>
</dbReference>
<dbReference type="AlphaFoldDB" id="A0A835CPC4"/>
<dbReference type="GO" id="GO:0032452">
    <property type="term" value="F:histone demethylase activity"/>
    <property type="evidence" value="ECO:0007669"/>
    <property type="project" value="TreeGrafter"/>
</dbReference>
<evidence type="ECO:0000313" key="3">
    <source>
        <dbReference type="Proteomes" id="UP000639338"/>
    </source>
</evidence>
<dbReference type="SMART" id="SM00558">
    <property type="entry name" value="JmjC"/>
    <property type="match status" value="1"/>
</dbReference>
<dbReference type="GO" id="GO:0005634">
    <property type="term" value="C:nucleus"/>
    <property type="evidence" value="ECO:0007669"/>
    <property type="project" value="TreeGrafter"/>
</dbReference>
<protein>
    <recommendedName>
        <fullName evidence="1">JmjC domain-containing protein</fullName>
    </recommendedName>
</protein>
<gene>
    <name evidence="2" type="ORF">HCN44_004766</name>
</gene>
<dbReference type="PROSITE" id="PS51184">
    <property type="entry name" value="JMJC"/>
    <property type="match status" value="1"/>
</dbReference>
<dbReference type="EMBL" id="JACMRX010000006">
    <property type="protein sequence ID" value="KAF7987950.1"/>
    <property type="molecule type" value="Genomic_DNA"/>
</dbReference>
<comment type="caution">
    <text evidence="2">The sequence shown here is derived from an EMBL/GenBank/DDBJ whole genome shotgun (WGS) entry which is preliminary data.</text>
</comment>
<name>A0A835CPC4_APHGI</name>
<reference evidence="2 3" key="1">
    <citation type="submission" date="2020-08" db="EMBL/GenBank/DDBJ databases">
        <title>Aphidius gifuensis genome sequencing and assembly.</title>
        <authorList>
            <person name="Du Z."/>
        </authorList>
    </citation>
    <scope>NUCLEOTIDE SEQUENCE [LARGE SCALE GENOMIC DNA]</scope>
    <source>
        <strain evidence="2">YNYX2018</strain>
        <tissue evidence="2">Adults</tissue>
    </source>
</reference>
<dbReference type="OrthoDB" id="8193563at2759"/>
<proteinExistence type="predicted"/>
<accession>A0A835CPC4</accession>
<dbReference type="GO" id="GO:0000785">
    <property type="term" value="C:chromatin"/>
    <property type="evidence" value="ECO:0007669"/>
    <property type="project" value="TreeGrafter"/>
</dbReference>
<dbReference type="Gene3D" id="2.60.120.650">
    <property type="entry name" value="Cupin"/>
    <property type="match status" value="2"/>
</dbReference>
<dbReference type="InterPro" id="IPR003347">
    <property type="entry name" value="JmjC_dom"/>
</dbReference>
<keyword evidence="3" id="KW-1185">Reference proteome</keyword>
<organism evidence="2 3">
    <name type="scientific">Aphidius gifuensis</name>
    <name type="common">Parasitoid wasp</name>
    <dbReference type="NCBI Taxonomy" id="684658"/>
    <lineage>
        <taxon>Eukaryota</taxon>
        <taxon>Metazoa</taxon>
        <taxon>Ecdysozoa</taxon>
        <taxon>Arthropoda</taxon>
        <taxon>Hexapoda</taxon>
        <taxon>Insecta</taxon>
        <taxon>Pterygota</taxon>
        <taxon>Neoptera</taxon>
        <taxon>Endopterygota</taxon>
        <taxon>Hymenoptera</taxon>
        <taxon>Apocrita</taxon>
        <taxon>Ichneumonoidea</taxon>
        <taxon>Braconidae</taxon>
        <taxon>Aphidiinae</taxon>
        <taxon>Aphidius</taxon>
    </lineage>
</organism>
<evidence type="ECO:0000313" key="2">
    <source>
        <dbReference type="EMBL" id="KAF7987950.1"/>
    </source>
</evidence>
<sequence>MINNTDGSFEYETNLYKKNEKFTYNQYHEECDKFIRENSSSEVSHDSDEYLAMLNTNPCFLYAPDIKFSIFERMYNNDPTQSSWNLSNFKSHLSRIKNEDNKTVEGIHTPFVYCGSKWSSFPIHLEDYTLISINYHFYGLPKIWLIRNNKDSTRFHQLINTILNKTFPGRSCKNLIGMFVITHPYSFHGGYNLGPNINEAVNYATTQTIKYFANAIVCSCEGIVKLNGSKIIKEFYPSFKDELKGIPDDPKIIIKKKRRRNSKKEIYRIAKYLFPTF</sequence>
<dbReference type="GO" id="GO:0010468">
    <property type="term" value="P:regulation of gene expression"/>
    <property type="evidence" value="ECO:0007669"/>
    <property type="project" value="TreeGrafter"/>
</dbReference>
<dbReference type="PANTHER" id="PTHR10694">
    <property type="entry name" value="LYSINE-SPECIFIC DEMETHYLASE"/>
    <property type="match status" value="1"/>
</dbReference>